<sequence>MTNTNLFIDGGLEFSKLPHKTPYYASSSLDVRILEVGIEYPNKDVFLTVLKRYNCKQYKFEGMCIMHDERCKWNIMSTFWKKTGLWRIKKYFSLHTCVVASARYDPPIF</sequence>
<dbReference type="AlphaFoldDB" id="A0A9D3ZN69"/>
<evidence type="ECO:0008006" key="3">
    <source>
        <dbReference type="Google" id="ProtNLM"/>
    </source>
</evidence>
<accession>A0A9D3ZN69</accession>
<organism evidence="1 2">
    <name type="scientific">Gossypium stocksii</name>
    <dbReference type="NCBI Taxonomy" id="47602"/>
    <lineage>
        <taxon>Eukaryota</taxon>
        <taxon>Viridiplantae</taxon>
        <taxon>Streptophyta</taxon>
        <taxon>Embryophyta</taxon>
        <taxon>Tracheophyta</taxon>
        <taxon>Spermatophyta</taxon>
        <taxon>Magnoliopsida</taxon>
        <taxon>eudicotyledons</taxon>
        <taxon>Gunneridae</taxon>
        <taxon>Pentapetalae</taxon>
        <taxon>rosids</taxon>
        <taxon>malvids</taxon>
        <taxon>Malvales</taxon>
        <taxon>Malvaceae</taxon>
        <taxon>Malvoideae</taxon>
        <taxon>Gossypium</taxon>
    </lineage>
</organism>
<name>A0A9D3ZN69_9ROSI</name>
<dbReference type="Proteomes" id="UP000828251">
    <property type="component" value="Unassembled WGS sequence"/>
</dbReference>
<keyword evidence="2" id="KW-1185">Reference proteome</keyword>
<proteinExistence type="predicted"/>
<gene>
    <name evidence="1" type="ORF">J1N35_038846</name>
</gene>
<comment type="caution">
    <text evidence="1">The sequence shown here is derived from an EMBL/GenBank/DDBJ whole genome shotgun (WGS) entry which is preliminary data.</text>
</comment>
<reference evidence="1 2" key="1">
    <citation type="journal article" date="2021" name="Plant Biotechnol. J.">
        <title>Multi-omics assisted identification of the key and species-specific regulatory components of drought-tolerant mechanisms in Gossypium stocksii.</title>
        <authorList>
            <person name="Yu D."/>
            <person name="Ke L."/>
            <person name="Zhang D."/>
            <person name="Wu Y."/>
            <person name="Sun Y."/>
            <person name="Mei J."/>
            <person name="Sun J."/>
            <person name="Sun Y."/>
        </authorList>
    </citation>
    <scope>NUCLEOTIDE SEQUENCE [LARGE SCALE GENOMIC DNA]</scope>
    <source>
        <strain evidence="2">cv. E1</strain>
        <tissue evidence="1">Leaf</tissue>
    </source>
</reference>
<dbReference type="EMBL" id="JAIQCV010000011">
    <property type="protein sequence ID" value="KAH1048062.1"/>
    <property type="molecule type" value="Genomic_DNA"/>
</dbReference>
<evidence type="ECO:0000313" key="1">
    <source>
        <dbReference type="EMBL" id="KAH1048062.1"/>
    </source>
</evidence>
<protein>
    <recommendedName>
        <fullName evidence="3">Transposase MuDR plant domain-containing protein</fullName>
    </recommendedName>
</protein>
<evidence type="ECO:0000313" key="2">
    <source>
        <dbReference type="Proteomes" id="UP000828251"/>
    </source>
</evidence>